<protein>
    <submittedName>
        <fullName evidence="1">F-box/LRR-repeat protein</fullName>
    </submittedName>
</protein>
<dbReference type="EMBL" id="LXQA010083149">
    <property type="protein sequence ID" value="MCI12203.1"/>
    <property type="molecule type" value="Genomic_DNA"/>
</dbReference>
<evidence type="ECO:0000313" key="1">
    <source>
        <dbReference type="EMBL" id="MCI12203.1"/>
    </source>
</evidence>
<keyword evidence="2" id="KW-1185">Reference proteome</keyword>
<comment type="caution">
    <text evidence="1">The sequence shown here is derived from an EMBL/GenBank/DDBJ whole genome shotgun (WGS) entry which is preliminary data.</text>
</comment>
<feature type="non-terminal residue" evidence="1">
    <location>
        <position position="80"/>
    </location>
</feature>
<dbReference type="AlphaFoldDB" id="A0A392PJF0"/>
<dbReference type="InterPro" id="IPR032675">
    <property type="entry name" value="LRR_dom_sf"/>
</dbReference>
<accession>A0A392PJF0</accession>
<organism evidence="1 2">
    <name type="scientific">Trifolium medium</name>
    <dbReference type="NCBI Taxonomy" id="97028"/>
    <lineage>
        <taxon>Eukaryota</taxon>
        <taxon>Viridiplantae</taxon>
        <taxon>Streptophyta</taxon>
        <taxon>Embryophyta</taxon>
        <taxon>Tracheophyta</taxon>
        <taxon>Spermatophyta</taxon>
        <taxon>Magnoliopsida</taxon>
        <taxon>eudicotyledons</taxon>
        <taxon>Gunneridae</taxon>
        <taxon>Pentapetalae</taxon>
        <taxon>rosids</taxon>
        <taxon>fabids</taxon>
        <taxon>Fabales</taxon>
        <taxon>Fabaceae</taxon>
        <taxon>Papilionoideae</taxon>
        <taxon>50 kb inversion clade</taxon>
        <taxon>NPAAA clade</taxon>
        <taxon>Hologalegina</taxon>
        <taxon>IRL clade</taxon>
        <taxon>Trifolieae</taxon>
        <taxon>Trifolium</taxon>
    </lineage>
</organism>
<proteinExistence type="predicted"/>
<evidence type="ECO:0000313" key="2">
    <source>
        <dbReference type="Proteomes" id="UP000265520"/>
    </source>
</evidence>
<reference evidence="1 2" key="1">
    <citation type="journal article" date="2018" name="Front. Plant Sci.">
        <title>Red Clover (Trifolium pratense) and Zigzag Clover (T. medium) - A Picture of Genomic Similarities and Differences.</title>
        <authorList>
            <person name="Dluhosova J."/>
            <person name="Istvanek J."/>
            <person name="Nedelnik J."/>
            <person name="Repkova J."/>
        </authorList>
    </citation>
    <scope>NUCLEOTIDE SEQUENCE [LARGE SCALE GENOMIC DNA]</scope>
    <source>
        <strain evidence="2">cv. 10/8</strain>
        <tissue evidence="1">Leaf</tissue>
    </source>
</reference>
<dbReference type="Proteomes" id="UP000265520">
    <property type="component" value="Unassembled WGS sequence"/>
</dbReference>
<name>A0A392PJF0_9FABA</name>
<dbReference type="SUPFAM" id="SSF52058">
    <property type="entry name" value="L domain-like"/>
    <property type="match status" value="1"/>
</dbReference>
<sequence length="80" mass="9047">MPNVTFLKYVVDTSWKEILDLAHNSIVGVEPNYQRFPSLKYLSLSYVSISALDLNLFMSPSPRIEALELVNLEIAMSDAQ</sequence>
<dbReference type="Gene3D" id="3.80.10.10">
    <property type="entry name" value="Ribonuclease Inhibitor"/>
    <property type="match status" value="1"/>
</dbReference>